<evidence type="ECO:0000313" key="3">
    <source>
        <dbReference type="WBParaSite" id="HPLM_0002125101-mRNA-1"/>
    </source>
</evidence>
<dbReference type="Pfam" id="PF10320">
    <property type="entry name" value="7TM_GPCR_Srsx"/>
    <property type="match status" value="1"/>
</dbReference>
<dbReference type="Proteomes" id="UP000268014">
    <property type="component" value="Unassembled WGS sequence"/>
</dbReference>
<accession>A0A0N4XA56</accession>
<proteinExistence type="predicted"/>
<dbReference type="SUPFAM" id="SSF81321">
    <property type="entry name" value="Family A G protein-coupled receptor-like"/>
    <property type="match status" value="1"/>
</dbReference>
<dbReference type="STRING" id="6290.A0A0N4XA56"/>
<dbReference type="OrthoDB" id="5800319at2759"/>
<dbReference type="InterPro" id="IPR019424">
    <property type="entry name" value="7TM_GPCR_Srsx"/>
</dbReference>
<dbReference type="AlphaFoldDB" id="A0A0N4XA56"/>
<dbReference type="WBParaSite" id="HPLM_0002125101-mRNA-1">
    <property type="protein sequence ID" value="HPLM_0002125101-mRNA-1"/>
    <property type="gene ID" value="HPLM_0002125101"/>
</dbReference>
<reference evidence="1 2" key="2">
    <citation type="submission" date="2018-11" db="EMBL/GenBank/DDBJ databases">
        <authorList>
            <consortium name="Pathogen Informatics"/>
        </authorList>
    </citation>
    <scope>NUCLEOTIDE SEQUENCE [LARGE SCALE GENOMIC DNA]</scope>
    <source>
        <strain evidence="1 2">MHpl1</strain>
    </source>
</reference>
<protein>
    <submittedName>
        <fullName evidence="1 3">Uncharacterized protein</fullName>
    </submittedName>
</protein>
<name>A0A0N4XA56_HAEPC</name>
<reference evidence="3" key="1">
    <citation type="submission" date="2017-02" db="UniProtKB">
        <authorList>
            <consortium name="WormBaseParasite"/>
        </authorList>
    </citation>
    <scope>IDENTIFICATION</scope>
</reference>
<evidence type="ECO:0000313" key="1">
    <source>
        <dbReference type="EMBL" id="VDO88692.1"/>
    </source>
</evidence>
<organism evidence="3">
    <name type="scientific">Haemonchus placei</name>
    <name type="common">Barber's pole worm</name>
    <dbReference type="NCBI Taxonomy" id="6290"/>
    <lineage>
        <taxon>Eukaryota</taxon>
        <taxon>Metazoa</taxon>
        <taxon>Ecdysozoa</taxon>
        <taxon>Nematoda</taxon>
        <taxon>Chromadorea</taxon>
        <taxon>Rhabditida</taxon>
        <taxon>Rhabditina</taxon>
        <taxon>Rhabditomorpha</taxon>
        <taxon>Strongyloidea</taxon>
        <taxon>Trichostrongylidae</taxon>
        <taxon>Haemonchus</taxon>
    </lineage>
</organism>
<dbReference type="EMBL" id="UZAF01023152">
    <property type="protein sequence ID" value="VDO88692.1"/>
    <property type="molecule type" value="Genomic_DNA"/>
</dbReference>
<evidence type="ECO:0000313" key="2">
    <source>
        <dbReference type="Proteomes" id="UP000268014"/>
    </source>
</evidence>
<sequence>MKYRVPLFFSYFSTLKFQEGKHSQKISQITINESRALRQLFLRFFGAGISRIPFTTNPETRELIHTYAVIPPLIIMCQNYYVYFLMSSEYRHVFKTMLGMKNTQQRSSTRKGHST</sequence>
<keyword evidence="2" id="KW-1185">Reference proteome</keyword>
<gene>
    <name evidence="1" type="ORF">HPLM_LOCUS21240</name>
</gene>